<accession>A0A4Y9ZRG0</accession>
<evidence type="ECO:0000313" key="3">
    <source>
        <dbReference type="EMBL" id="TFY76401.1"/>
    </source>
</evidence>
<protein>
    <recommendedName>
        <fullName evidence="2">MCM3-like winged helix domain-containing protein</fullName>
    </recommendedName>
</protein>
<evidence type="ECO:0000256" key="1">
    <source>
        <dbReference type="SAM" id="MobiDB-lite"/>
    </source>
</evidence>
<feature type="domain" description="MCM3-like winged helix" evidence="2">
    <location>
        <begin position="165"/>
        <end position="233"/>
    </location>
</feature>
<evidence type="ECO:0000259" key="2">
    <source>
        <dbReference type="Pfam" id="PF23191"/>
    </source>
</evidence>
<dbReference type="STRING" id="135208.A0A4Y9ZRG0"/>
<dbReference type="AlphaFoldDB" id="A0A4Y9ZRG0"/>
<dbReference type="Pfam" id="PF23191">
    <property type="entry name" value="WHD_MCM3_C"/>
    <property type="match status" value="1"/>
</dbReference>
<feature type="region of interest" description="Disordered" evidence="1">
    <location>
        <begin position="127"/>
        <end position="158"/>
    </location>
</feature>
<dbReference type="OrthoDB" id="3270344at2759"/>
<feature type="region of interest" description="Disordered" evidence="1">
    <location>
        <begin position="66"/>
        <end position="106"/>
    </location>
</feature>
<feature type="non-terminal residue" evidence="3">
    <location>
        <position position="1"/>
    </location>
</feature>
<organism evidence="3 4">
    <name type="scientific">Hericium alpestre</name>
    <dbReference type="NCBI Taxonomy" id="135208"/>
    <lineage>
        <taxon>Eukaryota</taxon>
        <taxon>Fungi</taxon>
        <taxon>Dikarya</taxon>
        <taxon>Basidiomycota</taxon>
        <taxon>Agaricomycotina</taxon>
        <taxon>Agaricomycetes</taxon>
        <taxon>Russulales</taxon>
        <taxon>Hericiaceae</taxon>
        <taxon>Hericium</taxon>
    </lineage>
</organism>
<dbReference type="EMBL" id="SFCI01001217">
    <property type="protein sequence ID" value="TFY76401.1"/>
    <property type="molecule type" value="Genomic_DNA"/>
</dbReference>
<name>A0A4Y9ZRG0_9AGAM</name>
<gene>
    <name evidence="3" type="ORF">EWM64_g7612</name>
</gene>
<reference evidence="3 4" key="1">
    <citation type="submission" date="2019-02" db="EMBL/GenBank/DDBJ databases">
        <title>Genome sequencing of the rare red list fungi Hericium alpestre (H. flagellum).</title>
        <authorList>
            <person name="Buettner E."/>
            <person name="Kellner H."/>
        </authorList>
    </citation>
    <scope>NUCLEOTIDE SEQUENCE [LARGE SCALE GENOMIC DNA]</scope>
    <source>
        <strain evidence="3 4">DSM 108284</strain>
    </source>
</reference>
<feature type="compositionally biased region" description="Acidic residues" evidence="1">
    <location>
        <begin position="74"/>
        <end position="90"/>
    </location>
</feature>
<proteinExistence type="predicted"/>
<feature type="compositionally biased region" description="Basic and acidic residues" evidence="1">
    <location>
        <begin position="91"/>
        <end position="106"/>
    </location>
</feature>
<dbReference type="Proteomes" id="UP000298061">
    <property type="component" value="Unassembled WGS sequence"/>
</dbReference>
<keyword evidence="4" id="KW-1185">Reference proteome</keyword>
<dbReference type="InterPro" id="IPR056575">
    <property type="entry name" value="WH_MCM3_C"/>
</dbReference>
<sequence length="238" mass="26661">RLAMLRADPLLGEVEPNRVYCSLCQKWVQLRQDSSYCAYPWIQHRSKCILRNQKKAQKLDAELRDDAASALGDDSSDEDADGEEDLSALDDVERERRNEDARVAKEMRREEKQRLLLTAAEQPAPFADVGGYASEYPDAESSRRLNGKGKQPAASPFADLDSPAGRLKFVLHSISYLFQTTYEQSDDLTMAALVAYLNTAMPPDKHEDFDTAEVTRAAKTLADRGKIAFEGDTLKLLD</sequence>
<comment type="caution">
    <text evidence="3">The sequence shown here is derived from an EMBL/GenBank/DDBJ whole genome shotgun (WGS) entry which is preliminary data.</text>
</comment>
<evidence type="ECO:0000313" key="4">
    <source>
        <dbReference type="Proteomes" id="UP000298061"/>
    </source>
</evidence>